<keyword evidence="3" id="KW-1185">Reference proteome</keyword>
<dbReference type="Proteomes" id="UP000794436">
    <property type="component" value="Unassembled WGS sequence"/>
</dbReference>
<dbReference type="EMBL" id="SPLM01000113">
    <property type="protein sequence ID" value="TMW57946.1"/>
    <property type="molecule type" value="Genomic_DNA"/>
</dbReference>
<protein>
    <submittedName>
        <fullName evidence="2">Uncharacterized protein</fullName>
    </submittedName>
</protein>
<feature type="transmembrane region" description="Helical" evidence="1">
    <location>
        <begin position="1076"/>
        <end position="1094"/>
    </location>
</feature>
<feature type="transmembrane region" description="Helical" evidence="1">
    <location>
        <begin position="547"/>
        <end position="568"/>
    </location>
</feature>
<keyword evidence="1" id="KW-0472">Membrane</keyword>
<feature type="transmembrane region" description="Helical" evidence="1">
    <location>
        <begin position="1229"/>
        <end position="1250"/>
    </location>
</feature>
<evidence type="ECO:0000256" key="1">
    <source>
        <dbReference type="SAM" id="Phobius"/>
    </source>
</evidence>
<evidence type="ECO:0000313" key="2">
    <source>
        <dbReference type="EMBL" id="TMW57946.1"/>
    </source>
</evidence>
<feature type="transmembrane region" description="Helical" evidence="1">
    <location>
        <begin position="749"/>
        <end position="767"/>
    </location>
</feature>
<gene>
    <name evidence="2" type="ORF">Poli38472_013420</name>
</gene>
<reference evidence="2" key="1">
    <citation type="submission" date="2019-03" db="EMBL/GenBank/DDBJ databases">
        <title>Long read genome sequence of the mycoparasitic Pythium oligandrum ATCC 38472 isolated from sugarbeet rhizosphere.</title>
        <authorList>
            <person name="Gaulin E."/>
        </authorList>
    </citation>
    <scope>NUCLEOTIDE SEQUENCE</scope>
    <source>
        <strain evidence="2">ATCC 38472_TT</strain>
    </source>
</reference>
<feature type="transmembrane region" description="Helical" evidence="1">
    <location>
        <begin position="360"/>
        <end position="382"/>
    </location>
</feature>
<feature type="transmembrane region" description="Helical" evidence="1">
    <location>
        <begin position="1262"/>
        <end position="1283"/>
    </location>
</feature>
<feature type="transmembrane region" description="Helical" evidence="1">
    <location>
        <begin position="1114"/>
        <end position="1139"/>
    </location>
</feature>
<proteinExistence type="predicted"/>
<feature type="transmembrane region" description="Helical" evidence="1">
    <location>
        <begin position="718"/>
        <end position="737"/>
    </location>
</feature>
<comment type="caution">
    <text evidence="2">The sequence shown here is derived from an EMBL/GenBank/DDBJ whole genome shotgun (WGS) entry which is preliminary data.</text>
</comment>
<feature type="transmembrane region" description="Helical" evidence="1">
    <location>
        <begin position="487"/>
        <end position="508"/>
    </location>
</feature>
<feature type="transmembrane region" description="Helical" evidence="1">
    <location>
        <begin position="432"/>
        <end position="451"/>
    </location>
</feature>
<name>A0A8K1FD55_PYTOL</name>
<accession>A0A8K1FD55</accession>
<dbReference type="OrthoDB" id="68488at2759"/>
<feature type="transmembrane region" description="Helical" evidence="1">
    <location>
        <begin position="458"/>
        <end position="475"/>
    </location>
</feature>
<sequence>MPQIHAVHEAHQGPDNIVSIRDAHSNELHAVSVPHSDISQCVRFSYLRCLLSFLSILLVISDIPRTGFNLDLKAYYPVLAPGIITYYGPYDYPVSHIVRDNASSYRGESGGVQINETRVWSYKYDSVSIGLRGLVQLLGVQNLFLPCLLYEEECETETLELETVFTMLDKLFNALEIRYFHNEAQLPVVFQATSNWIDRLHHVLGRSVKPRVEKRLHTIHRYSGSVVSVCAPDSRRPDALCDTAMPWRCQHPIDPTKDTVSVAEHVDLRFAALQDRYPTLQLELFVFSARLRTQNSAYLVLPSVRYASDTWEFITFIRGRACATCETVFLDEYRYERSILESDASEWTWCLQFLRGAGQVYVWLRVMFAVWGCFHAQLNLLWSWKKCFLVTFTTFFKIPSHVIVYSSWFPVVCYSLAHLIDCGLVHLISDNVWSSLNGFVQFNLLSYVLVASIQMRNVWILALFWKSLLWIHTLVNPRAQHWRPAMGILGIRGIFLTFASWLTIFSFMRAVRFRNTDILSVDELPRHSTFGDVQLGLKFINHSEFGLALDVKTTLITTVIVGLNVFFVQSTLRLLTQHSTHFLFCRSFFVPLSAGTLFPASMLNVFWFLPRQSTHHQYLTARETLRTILLSQQIHRKVIRPRPKACEACSPTMTALHWRQIQGCSRHDALDRIDKRPIALWSVVCLVNLGHDDIVSIHDAHSGELHAVSVPRSNISQYIRFSYVRCVLSLFSILLVVSDIPRTGFSLDLQTYFPVLAPGIFAYYGPYDYPVAHIVRDNASLYRGVMGDEEIDETSVWTYKYDTVSIPLRALAKYLHIPAFPPCILYKNECATESLGLDAIFTMLDALLHEIDKRYFSTKTNLPVVFHVTNNWIDRLHHILGRPLSSRVEKRLHTVHRYSGREVSVCSPSPQRPYLLCDDGMSWRCQHPTNTSKGHVPINEHIDLRFLALQQQHPTLELDLYVFTTRLRAQSYAFPILPTVFYESQSSEVIALVRGRACAACDTVFLDEYRYERATLETDANEWTWCLRLLRGAGQLYVWMRVFFAWWGCFHAESSADWKTRCRVAFTTFFKIPSHIIVYGSWFPVVCYALAHFIDCGVVHLVSDNVWNSLNGFVQFNLLSYVLVASVQMRNVWFISLFWKCVLWAHTRLNPRAQRWRPALGILGIRGIFITFASWLTIFSFVRAIRFRDTNVLSVTMLPRHTPLDDVQTVTAFLTYSEFGFLLDIKTTLITSTIVAASVCLAQSFVRLVTQHSTQFLFCRSFFVPLSAGTLFPASMLNVFWYLPRHSTQRPYMTVRETLHAILVAHKTRRNVATPRSKVCETCSPMMTVLHWRHTQGCEHHDALELVEVRSTALWSVVCLVNVGMLSDPLVVFDLYVLGRSLAIVQVGDSLLVLPWEASNSSEHRSFRFVGLAHSNDLPWRVLVHCG</sequence>
<keyword evidence="1" id="KW-0812">Transmembrane</keyword>
<feature type="transmembrane region" description="Helical" evidence="1">
    <location>
        <begin position="1160"/>
        <end position="1182"/>
    </location>
</feature>
<evidence type="ECO:0000313" key="3">
    <source>
        <dbReference type="Proteomes" id="UP000794436"/>
    </source>
</evidence>
<organism evidence="2 3">
    <name type="scientific">Pythium oligandrum</name>
    <name type="common">Mycoparasitic fungus</name>
    <dbReference type="NCBI Taxonomy" id="41045"/>
    <lineage>
        <taxon>Eukaryota</taxon>
        <taxon>Sar</taxon>
        <taxon>Stramenopiles</taxon>
        <taxon>Oomycota</taxon>
        <taxon>Peronosporomycetes</taxon>
        <taxon>Pythiales</taxon>
        <taxon>Pythiaceae</taxon>
        <taxon>Pythium</taxon>
    </lineage>
</organism>
<feature type="transmembrane region" description="Helical" evidence="1">
    <location>
        <begin position="588"/>
        <end position="609"/>
    </location>
</feature>
<keyword evidence="1" id="KW-1133">Transmembrane helix</keyword>